<protein>
    <submittedName>
        <fullName evidence="2">Uncharacterized protein</fullName>
    </submittedName>
</protein>
<evidence type="ECO:0000256" key="1">
    <source>
        <dbReference type="SAM" id="Phobius"/>
    </source>
</evidence>
<name>A0ABZ1W3V3_9ACTN</name>
<organism evidence="2 3">
    <name type="scientific">Kitasatospora herbaricolor</name>
    <dbReference type="NCBI Taxonomy" id="68217"/>
    <lineage>
        <taxon>Bacteria</taxon>
        <taxon>Bacillati</taxon>
        <taxon>Actinomycetota</taxon>
        <taxon>Actinomycetes</taxon>
        <taxon>Kitasatosporales</taxon>
        <taxon>Streptomycetaceae</taxon>
        <taxon>Kitasatospora</taxon>
    </lineage>
</organism>
<dbReference type="EMBL" id="CP108482">
    <property type="protein sequence ID" value="WUS55454.1"/>
    <property type="molecule type" value="Genomic_DNA"/>
</dbReference>
<evidence type="ECO:0000313" key="3">
    <source>
        <dbReference type="Proteomes" id="UP001432014"/>
    </source>
</evidence>
<evidence type="ECO:0000313" key="2">
    <source>
        <dbReference type="EMBL" id="WUS55454.1"/>
    </source>
</evidence>
<keyword evidence="1" id="KW-0472">Membrane</keyword>
<gene>
    <name evidence="2" type="ORF">OG469_07970</name>
</gene>
<accession>A0ABZ1W3V3</accession>
<dbReference type="Proteomes" id="UP001432014">
    <property type="component" value="Chromosome"/>
</dbReference>
<reference evidence="2 3" key="1">
    <citation type="submission" date="2022-10" db="EMBL/GenBank/DDBJ databases">
        <title>The complete genomes of actinobacterial strains from the NBC collection.</title>
        <authorList>
            <person name="Joergensen T.S."/>
            <person name="Alvarez Arevalo M."/>
            <person name="Sterndorff E.B."/>
            <person name="Faurdal D."/>
            <person name="Vuksanovic O."/>
            <person name="Mourched A.-S."/>
            <person name="Charusanti P."/>
            <person name="Shaw S."/>
            <person name="Blin K."/>
            <person name="Weber T."/>
        </authorList>
    </citation>
    <scope>NUCLEOTIDE SEQUENCE [LARGE SCALE GENOMIC DNA]</scope>
    <source>
        <strain evidence="2 3">NBC_01247</strain>
    </source>
</reference>
<feature type="transmembrane region" description="Helical" evidence="1">
    <location>
        <begin position="85"/>
        <end position="103"/>
    </location>
</feature>
<dbReference type="RefSeq" id="WP_329499883.1">
    <property type="nucleotide sequence ID" value="NZ_CP108460.1"/>
</dbReference>
<proteinExistence type="predicted"/>
<keyword evidence="1" id="KW-1133">Transmembrane helix</keyword>
<feature type="transmembrane region" description="Helical" evidence="1">
    <location>
        <begin position="109"/>
        <end position="131"/>
    </location>
</feature>
<sequence>MCWTSGRRRKAGSREGVQALARQAKDWSRPAPEDLRECRLLRRLQWARSLLSWPGRAPAGGGAPPPGRILLPVRAPAPPGGRGRALLLQVVTAAIGLVLVGVARGLLLLVALGTVLLVAAMAFLAACAFGGRRPRR</sequence>
<keyword evidence="1" id="KW-0812">Transmembrane</keyword>
<keyword evidence="3" id="KW-1185">Reference proteome</keyword>